<evidence type="ECO:0000256" key="2">
    <source>
        <dbReference type="ARBA" id="ARBA00022747"/>
    </source>
</evidence>
<reference evidence="5 6" key="1">
    <citation type="journal article" date="2011" name="Stand. Genomic Sci.">
        <title>Complete genome sequence of Treponema succinifaciens type strain (6091).</title>
        <authorList>
            <person name="Han C."/>
            <person name="Gronow S."/>
            <person name="Teshima H."/>
            <person name="Lapidus A."/>
            <person name="Nolan M."/>
            <person name="Lucas S."/>
            <person name="Hammon N."/>
            <person name="Deshpande S."/>
            <person name="Cheng J.F."/>
            <person name="Zeytun A."/>
            <person name="Tapia R."/>
            <person name="Goodwin L."/>
            <person name="Pitluck S."/>
            <person name="Liolios K."/>
            <person name="Pagani I."/>
            <person name="Ivanova N."/>
            <person name="Mavromatis K."/>
            <person name="Mikhailova N."/>
            <person name="Huntemann M."/>
            <person name="Pati A."/>
            <person name="Chen A."/>
            <person name="Palaniappan K."/>
            <person name="Land M."/>
            <person name="Hauser L."/>
            <person name="Brambilla E.M."/>
            <person name="Rohde M."/>
            <person name="Goker M."/>
            <person name="Woyke T."/>
            <person name="Bristow J."/>
            <person name="Eisen J.A."/>
            <person name="Markowitz V."/>
            <person name="Hugenholtz P."/>
            <person name="Kyrpides N.C."/>
            <person name="Klenk H.P."/>
            <person name="Detter J.C."/>
        </authorList>
    </citation>
    <scope>NUCLEOTIDE SEQUENCE [LARGE SCALE GENOMIC DNA]</scope>
    <source>
        <strain evidence="6">ATCC 33096 / DSM 2489 / 6091</strain>
    </source>
</reference>
<dbReference type="Pfam" id="PF01420">
    <property type="entry name" value="Methylase_S"/>
    <property type="match status" value="1"/>
</dbReference>
<reference evidence="6" key="2">
    <citation type="submission" date="2011-04" db="EMBL/GenBank/DDBJ databases">
        <title>The complete genome of chromosome of Treponema succinifaciens DSM 2489.</title>
        <authorList>
            <person name="Lucas S."/>
            <person name="Copeland A."/>
            <person name="Lapidus A."/>
            <person name="Bruce D."/>
            <person name="Goodwin L."/>
            <person name="Pitluck S."/>
            <person name="Peters L."/>
            <person name="Kyrpides N."/>
            <person name="Mavromatis K."/>
            <person name="Ivanova N."/>
            <person name="Ovchinnikova G."/>
            <person name="Teshima H."/>
            <person name="Detter J.C."/>
            <person name="Tapia R."/>
            <person name="Han C."/>
            <person name="Land M."/>
            <person name="Hauser L."/>
            <person name="Markowitz V."/>
            <person name="Cheng J.-F."/>
            <person name="Hugenholtz P."/>
            <person name="Woyke T."/>
            <person name="Wu D."/>
            <person name="Gronow S."/>
            <person name="Wellnitz S."/>
            <person name="Brambilla E."/>
            <person name="Klenk H.-P."/>
            <person name="Eisen J.A."/>
        </authorList>
    </citation>
    <scope>NUCLEOTIDE SEQUENCE [LARGE SCALE GENOMIC DNA]</scope>
    <source>
        <strain evidence="6">ATCC 33096 / DSM 2489 / 6091</strain>
    </source>
</reference>
<dbReference type="AlphaFoldDB" id="F2NRC3"/>
<keyword evidence="3" id="KW-0238">DNA-binding</keyword>
<keyword evidence="2" id="KW-0680">Restriction system</keyword>
<dbReference type="GO" id="GO:0003677">
    <property type="term" value="F:DNA binding"/>
    <property type="evidence" value="ECO:0007669"/>
    <property type="project" value="UniProtKB-KW"/>
</dbReference>
<dbReference type="HOGENOM" id="CLU_021095_9_5_12"/>
<dbReference type="CDD" id="cd17294">
    <property type="entry name" value="RMtype1_S_MmaC7ORF19P_TRD1-CR1_like"/>
    <property type="match status" value="1"/>
</dbReference>
<dbReference type="KEGG" id="tsu:Tresu_0517"/>
<evidence type="ECO:0000256" key="3">
    <source>
        <dbReference type="ARBA" id="ARBA00023125"/>
    </source>
</evidence>
<dbReference type="InterPro" id="IPR000055">
    <property type="entry name" value="Restrct_endonuc_typeI_TRD"/>
</dbReference>
<evidence type="ECO:0000259" key="4">
    <source>
        <dbReference type="Pfam" id="PF01420"/>
    </source>
</evidence>
<sequence length="195" mass="21871">MQLGEIGELCAGATPSTSKPEYWENGTISWMSSGEVNLGQVYQTEKKITKKGFENCSTKMVPKNTVVVALAGQGKTRGTVAITRISLCTNQSLCSILTKDFVDSYYLYFYLKSQYQRLRAISSGEGTRGGLSLRILRDFELPLPPLSVQQRIVKILDRFDSLCNDISSGLPAEIEARKKQYEYYRDKLLSFPHCS</sequence>
<dbReference type="PANTHER" id="PTHR30408">
    <property type="entry name" value="TYPE-1 RESTRICTION ENZYME ECOKI SPECIFICITY PROTEIN"/>
    <property type="match status" value="1"/>
</dbReference>
<organism evidence="5 6">
    <name type="scientific">Treponema succinifaciens (strain ATCC 33096 / DSM 2489 / 6091)</name>
    <dbReference type="NCBI Taxonomy" id="869209"/>
    <lineage>
        <taxon>Bacteria</taxon>
        <taxon>Pseudomonadati</taxon>
        <taxon>Spirochaetota</taxon>
        <taxon>Spirochaetia</taxon>
        <taxon>Spirochaetales</taxon>
        <taxon>Treponemataceae</taxon>
        <taxon>Treponema</taxon>
    </lineage>
</organism>
<dbReference type="InterPro" id="IPR052021">
    <property type="entry name" value="Type-I_RS_S_subunit"/>
</dbReference>
<dbReference type="eggNOG" id="COG0732">
    <property type="taxonomic scope" value="Bacteria"/>
</dbReference>
<dbReference type="STRING" id="869209.Tresu_0517"/>
<dbReference type="EMBL" id="CP002631">
    <property type="protein sequence ID" value="AEB13465.1"/>
    <property type="molecule type" value="Genomic_DNA"/>
</dbReference>
<accession>F2NRC3</accession>
<evidence type="ECO:0000313" key="5">
    <source>
        <dbReference type="EMBL" id="AEB13465.1"/>
    </source>
</evidence>
<feature type="domain" description="Type I restriction modification DNA specificity" evidence="4">
    <location>
        <begin position="1"/>
        <end position="176"/>
    </location>
</feature>
<dbReference type="GO" id="GO:0009307">
    <property type="term" value="P:DNA restriction-modification system"/>
    <property type="evidence" value="ECO:0007669"/>
    <property type="project" value="UniProtKB-KW"/>
</dbReference>
<gene>
    <name evidence="5" type="ordered locus">Tresu_0517</name>
</gene>
<evidence type="ECO:0000313" key="6">
    <source>
        <dbReference type="Proteomes" id="UP000006852"/>
    </source>
</evidence>
<dbReference type="RefSeq" id="WP_013700772.1">
    <property type="nucleotide sequence ID" value="NC_015385.1"/>
</dbReference>
<comment type="similarity">
    <text evidence="1">Belongs to the type-I restriction system S methylase family.</text>
</comment>
<proteinExistence type="inferred from homology"/>
<protein>
    <submittedName>
        <fullName evidence="5">Restriction modification system DNA specificity domain protein</fullName>
    </submittedName>
</protein>
<dbReference type="Gene3D" id="3.90.220.20">
    <property type="entry name" value="DNA methylase specificity domains"/>
    <property type="match status" value="1"/>
</dbReference>
<evidence type="ECO:0000256" key="1">
    <source>
        <dbReference type="ARBA" id="ARBA00010923"/>
    </source>
</evidence>
<dbReference type="PANTHER" id="PTHR30408:SF12">
    <property type="entry name" value="TYPE I RESTRICTION ENZYME MJAVIII SPECIFICITY SUBUNIT"/>
    <property type="match status" value="1"/>
</dbReference>
<dbReference type="InterPro" id="IPR044946">
    <property type="entry name" value="Restrct_endonuc_typeI_TRD_sf"/>
</dbReference>
<dbReference type="Proteomes" id="UP000006852">
    <property type="component" value="Chromosome"/>
</dbReference>
<keyword evidence="6" id="KW-1185">Reference proteome</keyword>
<dbReference type="GeneID" id="302997728"/>
<name>F2NRC3_TRES6</name>
<dbReference type="SUPFAM" id="SSF116734">
    <property type="entry name" value="DNA methylase specificity domain"/>
    <property type="match status" value="1"/>
</dbReference>